<dbReference type="EnsemblPlants" id="OPUNC03G34980.1">
    <property type="protein sequence ID" value="OPUNC03G34980.1"/>
    <property type="gene ID" value="OPUNC03G34980"/>
</dbReference>
<dbReference type="Proteomes" id="UP000026962">
    <property type="component" value="Chromosome 3"/>
</dbReference>
<organism evidence="1">
    <name type="scientific">Oryza punctata</name>
    <name type="common">Red rice</name>
    <dbReference type="NCBI Taxonomy" id="4537"/>
    <lineage>
        <taxon>Eukaryota</taxon>
        <taxon>Viridiplantae</taxon>
        <taxon>Streptophyta</taxon>
        <taxon>Embryophyta</taxon>
        <taxon>Tracheophyta</taxon>
        <taxon>Spermatophyta</taxon>
        <taxon>Magnoliopsida</taxon>
        <taxon>Liliopsida</taxon>
        <taxon>Poales</taxon>
        <taxon>Poaceae</taxon>
        <taxon>BOP clade</taxon>
        <taxon>Oryzoideae</taxon>
        <taxon>Oryzeae</taxon>
        <taxon>Oryzinae</taxon>
        <taxon>Oryza</taxon>
    </lineage>
</organism>
<protein>
    <submittedName>
        <fullName evidence="1">Uncharacterized protein</fullName>
    </submittedName>
</protein>
<evidence type="ECO:0000313" key="2">
    <source>
        <dbReference type="Proteomes" id="UP000026962"/>
    </source>
</evidence>
<accession>A0A0E0KKD6</accession>
<reference evidence="1" key="1">
    <citation type="submission" date="2015-04" db="UniProtKB">
        <authorList>
            <consortium name="EnsemblPlants"/>
        </authorList>
    </citation>
    <scope>IDENTIFICATION</scope>
</reference>
<keyword evidence="2" id="KW-1185">Reference proteome</keyword>
<reference evidence="1" key="2">
    <citation type="submission" date="2018-05" db="EMBL/GenBank/DDBJ databases">
        <title>OpunRS2 (Oryza punctata Reference Sequence Version 2).</title>
        <authorList>
            <person name="Zhang J."/>
            <person name="Kudrna D."/>
            <person name="Lee S."/>
            <person name="Talag J."/>
            <person name="Welchert J."/>
            <person name="Wing R.A."/>
        </authorList>
    </citation>
    <scope>NUCLEOTIDE SEQUENCE [LARGE SCALE GENOMIC DNA]</scope>
</reference>
<sequence length="163" mass="16318">MVRPNAAASTAAATARAASELRCRRPTPASPVAAAAAVPALPATNIAHSEKVAEMEQAEGRSMARVTLMRNPSAGSSRSLTSTHRHFLLPATTCPSPAQQSLVGALAVAFSSTYVRHVASAISLSAHSALSAAKSPFAGAAATTIAAAATTTHHLAAAIARAS</sequence>
<evidence type="ECO:0000313" key="1">
    <source>
        <dbReference type="EnsemblPlants" id="OPUNC03G34980.1"/>
    </source>
</evidence>
<proteinExistence type="predicted"/>
<name>A0A0E0KKD6_ORYPU</name>
<dbReference type="AlphaFoldDB" id="A0A0E0KKD6"/>
<dbReference type="HOGENOM" id="CLU_1629728_0_0_1"/>
<dbReference type="Gramene" id="OPUNC03G34980.1">
    <property type="protein sequence ID" value="OPUNC03G34980.1"/>
    <property type="gene ID" value="OPUNC03G34980"/>
</dbReference>